<keyword evidence="1" id="KW-0472">Membrane</keyword>
<organism evidence="4 5">
    <name type="scientific">Legionella londiniensis</name>
    <dbReference type="NCBI Taxonomy" id="45068"/>
    <lineage>
        <taxon>Bacteria</taxon>
        <taxon>Pseudomonadati</taxon>
        <taxon>Pseudomonadota</taxon>
        <taxon>Gammaproteobacteria</taxon>
        <taxon>Legionellales</taxon>
        <taxon>Legionellaceae</taxon>
        <taxon>Legionella</taxon>
    </lineage>
</organism>
<dbReference type="SMART" id="SM00267">
    <property type="entry name" value="GGDEF"/>
    <property type="match status" value="1"/>
</dbReference>
<proteinExistence type="predicted"/>
<evidence type="ECO:0000313" key="5">
    <source>
        <dbReference type="Proteomes" id="UP000054997"/>
    </source>
</evidence>
<dbReference type="InterPro" id="IPR043128">
    <property type="entry name" value="Rev_trsase/Diguanyl_cyclase"/>
</dbReference>
<keyword evidence="5" id="KW-1185">Reference proteome</keyword>
<name>A0A0W0VJR4_9GAMM</name>
<dbReference type="Proteomes" id="UP000054997">
    <property type="component" value="Unassembled WGS sequence"/>
</dbReference>
<dbReference type="SUPFAM" id="SSF55073">
    <property type="entry name" value="Nucleotide cyclase"/>
    <property type="match status" value="1"/>
</dbReference>
<reference evidence="4 5" key="1">
    <citation type="submission" date="2015-11" db="EMBL/GenBank/DDBJ databases">
        <title>Genomic analysis of 38 Legionella species identifies large and diverse effector repertoires.</title>
        <authorList>
            <person name="Burstein D."/>
            <person name="Amaro F."/>
            <person name="Zusman T."/>
            <person name="Lifshitz Z."/>
            <person name="Cohen O."/>
            <person name="Gilbert J.A."/>
            <person name="Pupko T."/>
            <person name="Shuman H.A."/>
            <person name="Segal G."/>
        </authorList>
    </citation>
    <scope>NUCLEOTIDE SEQUENCE [LARGE SCALE GENOMIC DNA]</scope>
    <source>
        <strain evidence="4 5">ATCC 49505</strain>
    </source>
</reference>
<dbReference type="Gene3D" id="3.20.20.450">
    <property type="entry name" value="EAL domain"/>
    <property type="match status" value="1"/>
</dbReference>
<dbReference type="SMART" id="SM00052">
    <property type="entry name" value="EAL"/>
    <property type="match status" value="1"/>
</dbReference>
<keyword evidence="1" id="KW-0812">Transmembrane</keyword>
<dbReference type="InterPro" id="IPR050706">
    <property type="entry name" value="Cyclic-di-GMP_PDE-like"/>
</dbReference>
<dbReference type="GO" id="GO:0071111">
    <property type="term" value="F:cyclic-guanylate-specific phosphodiesterase activity"/>
    <property type="evidence" value="ECO:0007669"/>
    <property type="project" value="InterPro"/>
</dbReference>
<accession>A0A0W0VJR4</accession>
<gene>
    <name evidence="4" type="ORF">Llon_1694</name>
</gene>
<dbReference type="EMBL" id="LNYK01000026">
    <property type="protein sequence ID" value="KTD20341.1"/>
    <property type="molecule type" value="Genomic_DNA"/>
</dbReference>
<dbReference type="CDD" id="cd01949">
    <property type="entry name" value="GGDEF"/>
    <property type="match status" value="1"/>
</dbReference>
<dbReference type="InterPro" id="IPR001633">
    <property type="entry name" value="EAL_dom"/>
</dbReference>
<dbReference type="NCBIfam" id="TIGR00254">
    <property type="entry name" value="GGDEF"/>
    <property type="match status" value="1"/>
</dbReference>
<dbReference type="OrthoDB" id="9804951at2"/>
<dbReference type="AlphaFoldDB" id="A0A0W0VJR4"/>
<dbReference type="PANTHER" id="PTHR33121:SF70">
    <property type="entry name" value="SIGNALING PROTEIN YKOW"/>
    <property type="match status" value="1"/>
</dbReference>
<dbReference type="RefSeq" id="WP_058529678.1">
    <property type="nucleotide sequence ID" value="NZ_CAAAHZ010000010.1"/>
</dbReference>
<sequence length="552" mass="62249">MGIKQHLTIRSSVLKGHVNKYAILGLIISISSIIVATILVSYQMTGGISLSGLIHAQTSNPAIWALDLTPFMFAYWGQSFCYELASKAELIIEDKTRELVDKRGDLEQKLQYESNHDSLTNLPNIRLLSKRINQGIQQLKKGEMLAVIILNINNFKDVNYTYGNFSANSLLLQFSETLKSLLLEPYMLQSYMGMNMIARLQAAEFAVLIPRLRKDHNLEQIVANIIDGTSKTFMIDGNNINISTTAGVAVYPEHGSNDEELIHHATLCLLHAEKEEQRYAMYKPSMDKGYKTKGIMLKEISSAIDHEEIETLYQPVIQLNNENIVGAEAVIHISSEKYGVFNAEKLIPLVEGTSLVKKLTEFTLRKATEQLVLWHGINQKIFIRVHLFNATDMELPGFIEDLLKRHNMSASYLRVELTEKACLSDQTRSVNFLNKLAEMGIKIAISDFGSGYSSFVYLINFPIHGLKIDKSFTMNMMKDEKKRKLVHAITRLADTMNLEVFAEGIADKNTLSELKQLGCKYGEGPYFSQPVSAESFTSALRRLNQNTTNIYP</sequence>
<dbReference type="InterPro" id="IPR035919">
    <property type="entry name" value="EAL_sf"/>
</dbReference>
<dbReference type="InterPro" id="IPR000160">
    <property type="entry name" value="GGDEF_dom"/>
</dbReference>
<dbReference type="PROSITE" id="PS50887">
    <property type="entry name" value="GGDEF"/>
    <property type="match status" value="1"/>
</dbReference>
<dbReference type="Pfam" id="PF00990">
    <property type="entry name" value="GGDEF"/>
    <property type="match status" value="1"/>
</dbReference>
<feature type="domain" description="GGDEF" evidence="3">
    <location>
        <begin position="143"/>
        <end position="284"/>
    </location>
</feature>
<dbReference type="PROSITE" id="PS50883">
    <property type="entry name" value="EAL"/>
    <property type="match status" value="1"/>
</dbReference>
<comment type="caution">
    <text evidence="4">The sequence shown here is derived from an EMBL/GenBank/DDBJ whole genome shotgun (WGS) entry which is preliminary data.</text>
</comment>
<dbReference type="STRING" id="45068.Llon_1694"/>
<keyword evidence="1" id="KW-1133">Transmembrane helix</keyword>
<evidence type="ECO:0000259" key="3">
    <source>
        <dbReference type="PROSITE" id="PS50887"/>
    </source>
</evidence>
<feature type="domain" description="EAL" evidence="2">
    <location>
        <begin position="293"/>
        <end position="544"/>
    </location>
</feature>
<dbReference type="InterPro" id="IPR029787">
    <property type="entry name" value="Nucleotide_cyclase"/>
</dbReference>
<dbReference type="PANTHER" id="PTHR33121">
    <property type="entry name" value="CYCLIC DI-GMP PHOSPHODIESTERASE PDEF"/>
    <property type="match status" value="1"/>
</dbReference>
<protein>
    <submittedName>
        <fullName evidence="4">Regulatory protein (GGDEF and EAL domains)</fullName>
    </submittedName>
</protein>
<evidence type="ECO:0000313" key="4">
    <source>
        <dbReference type="EMBL" id="KTD20341.1"/>
    </source>
</evidence>
<dbReference type="Gene3D" id="3.30.70.270">
    <property type="match status" value="1"/>
</dbReference>
<dbReference type="SUPFAM" id="SSF141868">
    <property type="entry name" value="EAL domain-like"/>
    <property type="match status" value="1"/>
</dbReference>
<evidence type="ECO:0000259" key="2">
    <source>
        <dbReference type="PROSITE" id="PS50883"/>
    </source>
</evidence>
<evidence type="ECO:0000256" key="1">
    <source>
        <dbReference type="SAM" id="Phobius"/>
    </source>
</evidence>
<dbReference type="Pfam" id="PF00563">
    <property type="entry name" value="EAL"/>
    <property type="match status" value="1"/>
</dbReference>
<dbReference type="CDD" id="cd01948">
    <property type="entry name" value="EAL"/>
    <property type="match status" value="1"/>
</dbReference>
<dbReference type="PATRIC" id="fig|45068.5.peg.1838"/>
<feature type="transmembrane region" description="Helical" evidence="1">
    <location>
        <begin position="21"/>
        <end position="42"/>
    </location>
</feature>